<dbReference type="PANTHER" id="PTHR10353:SF36">
    <property type="entry name" value="LP05116P"/>
    <property type="match status" value="1"/>
</dbReference>
<dbReference type="OrthoDB" id="65569at2759"/>
<dbReference type="EMBL" id="CAKXAJ010018286">
    <property type="protein sequence ID" value="CAH2217568.1"/>
    <property type="molecule type" value="Genomic_DNA"/>
</dbReference>
<dbReference type="GO" id="GO:0005975">
    <property type="term" value="P:carbohydrate metabolic process"/>
    <property type="evidence" value="ECO:0007669"/>
    <property type="project" value="InterPro"/>
</dbReference>
<sequence length="133" mass="15626">YVPWGFRKLLNRIKDDYKNPPVFITENGVATHGGIMDDDRVQYYREYLGALLDALDDGCDVRGYTAWSLMDNFEWTSGYTESFGLYEVNFDSIYRTRSPRKSAYVYKEVLRSRQLDHHYEPDLTRPITIDPGH</sequence>
<dbReference type="PANTHER" id="PTHR10353">
    <property type="entry name" value="GLYCOSYL HYDROLASE"/>
    <property type="match status" value="1"/>
</dbReference>
<dbReference type="Pfam" id="PF00232">
    <property type="entry name" value="Glyco_hydro_1"/>
    <property type="match status" value="1"/>
</dbReference>
<evidence type="ECO:0000256" key="2">
    <source>
        <dbReference type="ARBA" id="ARBA00012744"/>
    </source>
</evidence>
<dbReference type="InterPro" id="IPR017853">
    <property type="entry name" value="GH"/>
</dbReference>
<evidence type="ECO:0000256" key="6">
    <source>
        <dbReference type="RuleBase" id="RU003690"/>
    </source>
</evidence>
<dbReference type="SUPFAM" id="SSF51445">
    <property type="entry name" value="(Trans)glycosidases"/>
    <property type="match status" value="1"/>
</dbReference>
<feature type="non-terminal residue" evidence="7">
    <location>
        <position position="133"/>
    </location>
</feature>
<accession>A0A8S4QRT8</accession>
<name>A0A8S4QRT8_9NEOP</name>
<evidence type="ECO:0000256" key="1">
    <source>
        <dbReference type="ARBA" id="ARBA00010838"/>
    </source>
</evidence>
<dbReference type="GO" id="GO:0008422">
    <property type="term" value="F:beta-glucosidase activity"/>
    <property type="evidence" value="ECO:0007669"/>
    <property type="project" value="TreeGrafter"/>
</dbReference>
<organism evidence="7 8">
    <name type="scientific">Pararge aegeria aegeria</name>
    <dbReference type="NCBI Taxonomy" id="348720"/>
    <lineage>
        <taxon>Eukaryota</taxon>
        <taxon>Metazoa</taxon>
        <taxon>Ecdysozoa</taxon>
        <taxon>Arthropoda</taxon>
        <taxon>Hexapoda</taxon>
        <taxon>Insecta</taxon>
        <taxon>Pterygota</taxon>
        <taxon>Neoptera</taxon>
        <taxon>Endopterygota</taxon>
        <taxon>Lepidoptera</taxon>
        <taxon>Glossata</taxon>
        <taxon>Ditrysia</taxon>
        <taxon>Papilionoidea</taxon>
        <taxon>Nymphalidae</taxon>
        <taxon>Satyrinae</taxon>
        <taxon>Satyrini</taxon>
        <taxon>Parargina</taxon>
        <taxon>Pararge</taxon>
    </lineage>
</organism>
<keyword evidence="3" id="KW-0378">Hydrolase</keyword>
<dbReference type="EC" id="3.2.1.21" evidence="2"/>
<gene>
    <name evidence="7" type="primary">jg15039</name>
    <name evidence="7" type="ORF">PAEG_LOCUS5455</name>
</gene>
<dbReference type="InterPro" id="IPR018120">
    <property type="entry name" value="Glyco_hydro_1_AS"/>
</dbReference>
<feature type="active site" description="Nucleophile" evidence="5">
    <location>
        <position position="26"/>
    </location>
</feature>
<reference evidence="7" key="1">
    <citation type="submission" date="2022-03" db="EMBL/GenBank/DDBJ databases">
        <authorList>
            <person name="Lindestad O."/>
        </authorList>
    </citation>
    <scope>NUCLEOTIDE SEQUENCE</scope>
</reference>
<comment type="similarity">
    <text evidence="1 6">Belongs to the glycosyl hydrolase 1 family.</text>
</comment>
<evidence type="ECO:0000256" key="3">
    <source>
        <dbReference type="ARBA" id="ARBA00022801"/>
    </source>
</evidence>
<evidence type="ECO:0000256" key="4">
    <source>
        <dbReference type="ARBA" id="ARBA00023295"/>
    </source>
</evidence>
<dbReference type="AlphaFoldDB" id="A0A8S4QRT8"/>
<dbReference type="InterPro" id="IPR001360">
    <property type="entry name" value="Glyco_hydro_1"/>
</dbReference>
<dbReference type="PRINTS" id="PR00131">
    <property type="entry name" value="GLHYDRLASE1"/>
</dbReference>
<dbReference type="Proteomes" id="UP000838756">
    <property type="component" value="Unassembled WGS sequence"/>
</dbReference>
<evidence type="ECO:0000313" key="7">
    <source>
        <dbReference type="EMBL" id="CAH2217568.1"/>
    </source>
</evidence>
<evidence type="ECO:0000256" key="5">
    <source>
        <dbReference type="PROSITE-ProRule" id="PRU10055"/>
    </source>
</evidence>
<dbReference type="PROSITE" id="PS00572">
    <property type="entry name" value="GLYCOSYL_HYDROL_F1_1"/>
    <property type="match status" value="1"/>
</dbReference>
<keyword evidence="8" id="KW-1185">Reference proteome</keyword>
<comment type="caution">
    <text evidence="7">The sequence shown here is derived from an EMBL/GenBank/DDBJ whole genome shotgun (WGS) entry which is preliminary data.</text>
</comment>
<dbReference type="Gene3D" id="3.20.20.80">
    <property type="entry name" value="Glycosidases"/>
    <property type="match status" value="1"/>
</dbReference>
<proteinExistence type="inferred from homology"/>
<protein>
    <recommendedName>
        <fullName evidence="2">beta-glucosidase</fullName>
        <ecNumber evidence="2">3.2.1.21</ecNumber>
    </recommendedName>
</protein>
<evidence type="ECO:0000313" key="8">
    <source>
        <dbReference type="Proteomes" id="UP000838756"/>
    </source>
</evidence>
<keyword evidence="4" id="KW-0326">Glycosidase</keyword>